<evidence type="ECO:0000256" key="13">
    <source>
        <dbReference type="HAMAP-Rule" id="MF_01916"/>
    </source>
</evidence>
<evidence type="ECO:0000313" key="17">
    <source>
        <dbReference type="Proteomes" id="UP000683246"/>
    </source>
</evidence>
<dbReference type="GO" id="GO:0008808">
    <property type="term" value="F:cardiolipin synthase activity"/>
    <property type="evidence" value="ECO:0007669"/>
    <property type="project" value="UniProtKB-UniRule"/>
</dbReference>
<evidence type="ECO:0000256" key="10">
    <source>
        <dbReference type="ARBA" id="ARBA00023209"/>
    </source>
</evidence>
<dbReference type="PANTHER" id="PTHR21248">
    <property type="entry name" value="CARDIOLIPIN SYNTHASE"/>
    <property type="match status" value="1"/>
</dbReference>
<evidence type="ECO:0000256" key="14">
    <source>
        <dbReference type="NCBIfam" id="TIGR04265"/>
    </source>
</evidence>
<dbReference type="SUPFAM" id="SSF56024">
    <property type="entry name" value="Phospholipase D/nuclease"/>
    <property type="match status" value="2"/>
</dbReference>
<keyword evidence="7 13" id="KW-1133">Transmembrane helix</keyword>
<dbReference type="PROSITE" id="PS50035">
    <property type="entry name" value="PLD"/>
    <property type="match status" value="2"/>
</dbReference>
<accession>A0A8J8MMB5</accession>
<evidence type="ECO:0000256" key="6">
    <source>
        <dbReference type="ARBA" id="ARBA00022737"/>
    </source>
</evidence>
<comment type="catalytic activity">
    <reaction evidence="13">
        <text>2 a 1,2-diacyl-sn-glycero-3-phospho-(1'-sn-glycerol) = a cardiolipin + glycerol</text>
        <dbReference type="Rhea" id="RHEA:31451"/>
        <dbReference type="ChEBI" id="CHEBI:17754"/>
        <dbReference type="ChEBI" id="CHEBI:62237"/>
        <dbReference type="ChEBI" id="CHEBI:64716"/>
    </reaction>
</comment>
<keyword evidence="9 13" id="KW-0472">Membrane</keyword>
<proteinExistence type="inferred from homology"/>
<dbReference type="InterPro" id="IPR025202">
    <property type="entry name" value="PLD-like_dom"/>
</dbReference>
<keyword evidence="6" id="KW-0677">Repeat</keyword>
<feature type="domain" description="PLD phosphodiesterase" evidence="15">
    <location>
        <begin position="401"/>
        <end position="428"/>
    </location>
</feature>
<evidence type="ECO:0000256" key="1">
    <source>
        <dbReference type="ARBA" id="ARBA00004651"/>
    </source>
</evidence>
<feature type="active site" evidence="13">
    <location>
        <position position="234"/>
    </location>
</feature>
<evidence type="ECO:0000313" key="16">
    <source>
        <dbReference type="EMBL" id="QUI23928.1"/>
    </source>
</evidence>
<keyword evidence="2 13" id="KW-1003">Cell membrane</keyword>
<dbReference type="FunFam" id="3.30.870.10:FF:000021">
    <property type="entry name" value="Cardiolipin synthase"/>
    <property type="match status" value="1"/>
</dbReference>
<dbReference type="InterPro" id="IPR027379">
    <property type="entry name" value="CLS_N"/>
</dbReference>
<comment type="function">
    <text evidence="12 13">Catalyzes the reversible phosphatidyl group transfer from one phosphatidylglycerol molecule to another to form cardiolipin (CL) (diphosphatidylglycerol) and glycerol.</text>
</comment>
<dbReference type="InterPro" id="IPR001736">
    <property type="entry name" value="PLipase_D/transphosphatidylase"/>
</dbReference>
<feature type="active site" evidence="13">
    <location>
        <position position="413"/>
    </location>
</feature>
<feature type="active site" evidence="13">
    <location>
        <position position="406"/>
    </location>
</feature>
<dbReference type="GO" id="GO:0005886">
    <property type="term" value="C:plasma membrane"/>
    <property type="evidence" value="ECO:0007669"/>
    <property type="project" value="UniProtKB-SubCell"/>
</dbReference>
<dbReference type="CDD" id="cd09112">
    <property type="entry name" value="PLDc_CLS_2"/>
    <property type="match status" value="1"/>
</dbReference>
<feature type="domain" description="PLD phosphodiesterase" evidence="15">
    <location>
        <begin position="222"/>
        <end position="249"/>
    </location>
</feature>
<gene>
    <name evidence="16" type="primary">cls</name>
    <name evidence="16" type="ORF">HZI73_17235</name>
</gene>
<dbReference type="KEGG" id="vpy:HZI73_17235"/>
<evidence type="ECO:0000256" key="7">
    <source>
        <dbReference type="ARBA" id="ARBA00022989"/>
    </source>
</evidence>
<feature type="active site" evidence="13">
    <location>
        <position position="229"/>
    </location>
</feature>
<keyword evidence="4 13" id="KW-0808">Transferase</keyword>
<dbReference type="Proteomes" id="UP000683246">
    <property type="component" value="Chromosome"/>
</dbReference>
<organism evidence="16 17">
    <name type="scientific">Vallitalea pronyensis</name>
    <dbReference type="NCBI Taxonomy" id="1348613"/>
    <lineage>
        <taxon>Bacteria</taxon>
        <taxon>Bacillati</taxon>
        <taxon>Bacillota</taxon>
        <taxon>Clostridia</taxon>
        <taxon>Lachnospirales</taxon>
        <taxon>Vallitaleaceae</taxon>
        <taxon>Vallitalea</taxon>
    </lineage>
</organism>
<evidence type="ECO:0000256" key="12">
    <source>
        <dbReference type="ARBA" id="ARBA00057569"/>
    </source>
</evidence>
<keyword evidence="17" id="KW-1185">Reference proteome</keyword>
<dbReference type="SMART" id="SM00155">
    <property type="entry name" value="PLDc"/>
    <property type="match status" value="2"/>
</dbReference>
<evidence type="ECO:0000256" key="8">
    <source>
        <dbReference type="ARBA" id="ARBA00023098"/>
    </source>
</evidence>
<dbReference type="InterPro" id="IPR030874">
    <property type="entry name" value="Cardiolipin_synth_Firmi"/>
</dbReference>
<feature type="active site" evidence="13">
    <location>
        <position position="227"/>
    </location>
</feature>
<evidence type="ECO:0000256" key="11">
    <source>
        <dbReference type="ARBA" id="ARBA00023264"/>
    </source>
</evidence>
<dbReference type="NCBIfam" id="TIGR04265">
    <property type="entry name" value="bac_cardiolipin"/>
    <property type="match status" value="1"/>
</dbReference>
<keyword evidence="5 13" id="KW-0812">Transmembrane</keyword>
<keyword evidence="11 13" id="KW-1208">Phospholipid metabolism</keyword>
<feature type="transmembrane region" description="Helical" evidence="13">
    <location>
        <begin position="39"/>
        <end position="59"/>
    </location>
</feature>
<dbReference type="CDD" id="cd09110">
    <property type="entry name" value="PLDc_CLS_1"/>
    <property type="match status" value="1"/>
</dbReference>
<dbReference type="RefSeq" id="WP_212694618.1">
    <property type="nucleotide sequence ID" value="NZ_CP058649.1"/>
</dbReference>
<evidence type="ECO:0000256" key="9">
    <source>
        <dbReference type="ARBA" id="ARBA00023136"/>
    </source>
</evidence>
<evidence type="ECO:0000256" key="4">
    <source>
        <dbReference type="ARBA" id="ARBA00022679"/>
    </source>
</evidence>
<protein>
    <recommendedName>
        <fullName evidence="13 14">Cardiolipin synthase</fullName>
        <shortName evidence="13">CL synthase</shortName>
        <ecNumber evidence="13 14">2.7.8.-</ecNumber>
    </recommendedName>
</protein>
<keyword evidence="3 13" id="KW-0444">Lipid biosynthesis</keyword>
<reference evidence="16" key="1">
    <citation type="submission" date="2020-07" db="EMBL/GenBank/DDBJ databases">
        <title>Vallitalea pronyensis genome.</title>
        <authorList>
            <person name="Postec A."/>
        </authorList>
    </citation>
    <scope>NUCLEOTIDE SEQUENCE</scope>
    <source>
        <strain evidence="16">FatNI3</strain>
    </source>
</reference>
<name>A0A8J8MMB5_9FIRM</name>
<keyword evidence="10 13" id="KW-0594">Phospholipid biosynthesis</keyword>
<dbReference type="GO" id="GO:0032049">
    <property type="term" value="P:cardiolipin biosynthetic process"/>
    <property type="evidence" value="ECO:0007669"/>
    <property type="project" value="UniProtKB-UniRule"/>
</dbReference>
<dbReference type="FunFam" id="3.30.870.10:FF:000014">
    <property type="entry name" value="Cardiolipin synthase"/>
    <property type="match status" value="1"/>
</dbReference>
<dbReference type="HAMAP" id="MF_01916">
    <property type="entry name" value="Cardiolipin_synth_Cls"/>
    <property type="match status" value="1"/>
</dbReference>
<dbReference type="EC" id="2.7.8.-" evidence="13 14"/>
<evidence type="ECO:0000256" key="2">
    <source>
        <dbReference type="ARBA" id="ARBA00022475"/>
    </source>
</evidence>
<feature type="active site" evidence="13">
    <location>
        <position position="408"/>
    </location>
</feature>
<feature type="transmembrane region" description="Helical" evidence="13">
    <location>
        <begin position="6"/>
        <end position="27"/>
    </location>
</feature>
<comment type="similarity">
    <text evidence="13">Belongs to the phospholipase D family. Cardiolipin synthase subfamily.</text>
</comment>
<evidence type="ECO:0000256" key="3">
    <source>
        <dbReference type="ARBA" id="ARBA00022516"/>
    </source>
</evidence>
<dbReference type="Pfam" id="PF13091">
    <property type="entry name" value="PLDc_2"/>
    <property type="match status" value="2"/>
</dbReference>
<dbReference type="AlphaFoldDB" id="A0A8J8MMB5"/>
<dbReference type="InterPro" id="IPR022924">
    <property type="entry name" value="Cardiolipin_synthase"/>
</dbReference>
<evidence type="ECO:0000256" key="5">
    <source>
        <dbReference type="ARBA" id="ARBA00022692"/>
    </source>
</evidence>
<dbReference type="Pfam" id="PF13396">
    <property type="entry name" value="PLDc_N"/>
    <property type="match status" value="1"/>
</dbReference>
<keyword evidence="8 13" id="KW-0443">Lipid metabolism</keyword>
<comment type="subcellular location">
    <subcellularLocation>
        <location evidence="1 13">Cell membrane</location>
        <topology evidence="1 13">Multi-pass membrane protein</topology>
    </subcellularLocation>
</comment>
<dbReference type="Gene3D" id="3.30.870.10">
    <property type="entry name" value="Endonuclease Chain A"/>
    <property type="match status" value="2"/>
</dbReference>
<evidence type="ECO:0000259" key="15">
    <source>
        <dbReference type="PROSITE" id="PS50035"/>
    </source>
</evidence>
<dbReference type="PANTHER" id="PTHR21248:SF22">
    <property type="entry name" value="PHOSPHOLIPASE D"/>
    <property type="match status" value="1"/>
</dbReference>
<dbReference type="EMBL" id="CP058649">
    <property type="protein sequence ID" value="QUI23928.1"/>
    <property type="molecule type" value="Genomic_DNA"/>
</dbReference>
<sequence length="488" mass="56734">MTNEFVFTLSYSFILFILLNLVLTAIIITLERKSPTTTLAWLFFMILLPGIGFLFYLLFSQNISKRKIFKYTLEETETYQSLLNYQREQFEDNTFRFHDLSMAKYTDMILFHNKLSDSFYSQDNHVEIMTDGRKKFDVLFDEISKAKHHIHVEYYIMKNDDISQDLYALLEEKAKEGVIVRLLGDHIGCRHISNSTIKSLIKAGVQFAQFFPSRFMLINAKANYRNHRKIVVIDGKVGFIGGFNVGDEYLGLYKKFGYWRDTHLKIIGSAVIGLQLRFLLDWRLASKKTFEISSEYFKDIYDRSDGKIGMQIVSSGPDSINEQVKQGYIKMIASAKKTILIQTPYFIPDDSIMESLKIAAVSGVDVRIMIPNKPDHMFVYWATYSYIGELIRYGAKAYTYENGFLHSKVIAIDGEISSVGTCNFDIRSFKLNFEVNAFIYDKKATHQLEQTFYNDLPLCREITKEIYKNRSQWIKTKETVSRLFSPVL</sequence>